<dbReference type="EMBL" id="AVPH01000288">
    <property type="protein sequence ID" value="ERD99706.1"/>
    <property type="molecule type" value="Genomic_DNA"/>
</dbReference>
<reference evidence="1 2" key="1">
    <citation type="journal article" date="2013" name="Genome Announc.">
        <title>Genome Sequence of the Pigment-Producing Bacterium Pseudogulbenkiania ferrooxidans, Isolated from Loktak Lake.</title>
        <authorList>
            <person name="Puranik S."/>
            <person name="Talkal R."/>
            <person name="Qureshi A."/>
            <person name="Khardenavis A."/>
            <person name="Kapley A."/>
            <person name="Purohit H.J."/>
        </authorList>
    </citation>
    <scope>NUCLEOTIDE SEQUENCE [LARGE SCALE GENOMIC DNA]</scope>
    <source>
        <strain evidence="1 2">EGD-HP2</strain>
    </source>
</reference>
<protein>
    <submittedName>
        <fullName evidence="1">Uncharacterized protein</fullName>
    </submittedName>
</protein>
<gene>
    <name evidence="1" type="ORF">O166_16660</name>
</gene>
<evidence type="ECO:0000313" key="1">
    <source>
        <dbReference type="EMBL" id="ERD99706.1"/>
    </source>
</evidence>
<evidence type="ECO:0000313" key="2">
    <source>
        <dbReference type="Proteomes" id="UP000016426"/>
    </source>
</evidence>
<dbReference type="Proteomes" id="UP000016426">
    <property type="component" value="Unassembled WGS sequence"/>
</dbReference>
<name>A0ABN0N1N3_9NEIS</name>
<sequence>MYDDGRVFLVAGYWAKLKKAFSAASVYVIADTATVASSLAKRCMPQFQPAGVMSLAEVRRYVNYMNRIAVGDEACLTQEGVAFGDDGHLPAERVFVVVGFSKTHAPDRNPVVNFVVARSDAEAAVLQQGAMPSLSVSGVVDLARLTELLYRMERVATGEVPALKEHGVIR</sequence>
<proteinExistence type="predicted"/>
<keyword evidence="2" id="KW-1185">Reference proteome</keyword>
<comment type="caution">
    <text evidence="1">The sequence shown here is derived from an EMBL/GenBank/DDBJ whole genome shotgun (WGS) entry which is preliminary data.</text>
</comment>
<dbReference type="RefSeq" id="WP_021478941.1">
    <property type="nucleotide sequence ID" value="NZ_AVPH01000288.1"/>
</dbReference>
<accession>A0ABN0N1N3</accession>
<organism evidence="1 2">
    <name type="scientific">Pseudogulbenkiania ferrooxidans EGD-HP2</name>
    <dbReference type="NCBI Taxonomy" id="1388764"/>
    <lineage>
        <taxon>Bacteria</taxon>
        <taxon>Pseudomonadati</taxon>
        <taxon>Pseudomonadota</taxon>
        <taxon>Betaproteobacteria</taxon>
        <taxon>Neisseriales</taxon>
        <taxon>Chromobacteriaceae</taxon>
        <taxon>Pseudogulbenkiania</taxon>
    </lineage>
</organism>